<dbReference type="AlphaFoldDB" id="A0A8H4TRW8"/>
<sequence length="235" mass="27715">MSTQGSKEDPIDVDEQPDELTADELPLGPHQEEDRLSAIQLCYMYNKHSSTMPEKVRNELLRLLKTGAFQHTEESKHKPKHHRIYSEMWDQEIGAPKWLNTIYERWFILVGVFGMEVLEKKCKGIMDAIVRRYRWDLDKDLTYRNGPIDEGEHVRCIVAELWAESSERDVSLQELRRTTETMRKDVDFLKSYFIGHSRTGSEESNLDRAIQKEYEEEAAHDEEEEFRRDLAMFSS</sequence>
<evidence type="ECO:0000256" key="1">
    <source>
        <dbReference type="SAM" id="MobiDB-lite"/>
    </source>
</evidence>
<evidence type="ECO:0000313" key="2">
    <source>
        <dbReference type="EMBL" id="KAF4962784.1"/>
    </source>
</evidence>
<reference evidence="2" key="1">
    <citation type="journal article" date="2020" name="BMC Genomics">
        <title>Correction to: Identification and distribution of gene clusters required for synthesis of sphingolipid metabolism inhibitors in diverse species of the filamentous fungus Fusarium.</title>
        <authorList>
            <person name="Kim H.S."/>
            <person name="Lohmar J.M."/>
            <person name="Busman M."/>
            <person name="Brown D.W."/>
            <person name="Naumann T.A."/>
            <person name="Divon H.H."/>
            <person name="Lysoe E."/>
            <person name="Uhlig S."/>
            <person name="Proctor R.H."/>
        </authorList>
    </citation>
    <scope>NUCLEOTIDE SEQUENCE</scope>
    <source>
        <strain evidence="2">NRRL 20472</strain>
    </source>
</reference>
<reference evidence="2" key="2">
    <citation type="submission" date="2020-05" db="EMBL/GenBank/DDBJ databases">
        <authorList>
            <person name="Kim H.-S."/>
            <person name="Proctor R.H."/>
            <person name="Brown D.W."/>
        </authorList>
    </citation>
    <scope>NUCLEOTIDE SEQUENCE</scope>
    <source>
        <strain evidence="2">NRRL 20472</strain>
    </source>
</reference>
<feature type="compositionally biased region" description="Basic and acidic residues" evidence="1">
    <location>
        <begin position="225"/>
        <end position="235"/>
    </location>
</feature>
<protein>
    <submittedName>
        <fullName evidence="2">Uncharacterized protein</fullName>
    </submittedName>
</protein>
<gene>
    <name evidence="2" type="ORF">FSARC_9159</name>
</gene>
<feature type="compositionally biased region" description="Basic and acidic residues" evidence="1">
    <location>
        <begin position="1"/>
        <end position="10"/>
    </location>
</feature>
<comment type="caution">
    <text evidence="2">The sequence shown here is derived from an EMBL/GenBank/DDBJ whole genome shotgun (WGS) entry which is preliminary data.</text>
</comment>
<feature type="region of interest" description="Disordered" evidence="1">
    <location>
        <begin position="1"/>
        <end position="29"/>
    </location>
</feature>
<proteinExistence type="predicted"/>
<feature type="compositionally biased region" description="Acidic residues" evidence="1">
    <location>
        <begin position="11"/>
        <end position="22"/>
    </location>
</feature>
<feature type="region of interest" description="Disordered" evidence="1">
    <location>
        <begin position="216"/>
        <end position="235"/>
    </location>
</feature>
<accession>A0A8H4TRW8</accession>
<dbReference type="OrthoDB" id="4970011at2759"/>
<dbReference type="Proteomes" id="UP000622797">
    <property type="component" value="Unassembled WGS sequence"/>
</dbReference>
<dbReference type="EMBL" id="JABEXW010000524">
    <property type="protein sequence ID" value="KAF4962784.1"/>
    <property type="molecule type" value="Genomic_DNA"/>
</dbReference>
<name>A0A8H4TRW8_9HYPO</name>
<evidence type="ECO:0000313" key="3">
    <source>
        <dbReference type="Proteomes" id="UP000622797"/>
    </source>
</evidence>
<keyword evidence="3" id="KW-1185">Reference proteome</keyword>
<organism evidence="2 3">
    <name type="scientific">Fusarium sarcochroum</name>
    <dbReference type="NCBI Taxonomy" id="1208366"/>
    <lineage>
        <taxon>Eukaryota</taxon>
        <taxon>Fungi</taxon>
        <taxon>Dikarya</taxon>
        <taxon>Ascomycota</taxon>
        <taxon>Pezizomycotina</taxon>
        <taxon>Sordariomycetes</taxon>
        <taxon>Hypocreomycetidae</taxon>
        <taxon>Hypocreales</taxon>
        <taxon>Nectriaceae</taxon>
        <taxon>Fusarium</taxon>
        <taxon>Fusarium lateritium species complex</taxon>
    </lineage>
</organism>